<dbReference type="PANTHER" id="PTHR38038:SF1">
    <property type="entry name" value="PENICILLIN-BINDING PROTEIN ACTIVATOR LPOA"/>
    <property type="match status" value="1"/>
</dbReference>
<dbReference type="InterPro" id="IPR011990">
    <property type="entry name" value="TPR-like_helical_dom_sf"/>
</dbReference>
<evidence type="ECO:0000256" key="4">
    <source>
        <dbReference type="ARBA" id="ARBA00023136"/>
    </source>
</evidence>
<dbReference type="CDD" id="cd06339">
    <property type="entry name" value="PBP1_YraM_LppC_lipoprotein-like"/>
    <property type="match status" value="1"/>
</dbReference>
<dbReference type="InterPro" id="IPR028082">
    <property type="entry name" value="Peripla_BP_I"/>
</dbReference>
<keyword evidence="2" id="KW-0133">Cell shape</keyword>
<evidence type="ECO:0000256" key="6">
    <source>
        <dbReference type="ARBA" id="ARBA00023237"/>
    </source>
</evidence>
<dbReference type="EMBL" id="JBHSMK010000008">
    <property type="protein sequence ID" value="MFC5437301.1"/>
    <property type="molecule type" value="Genomic_DNA"/>
</dbReference>
<keyword evidence="3" id="KW-0573">Peptidoglycan synthesis</keyword>
<evidence type="ECO:0000313" key="10">
    <source>
        <dbReference type="EMBL" id="MFC5437301.1"/>
    </source>
</evidence>
<keyword evidence="11" id="KW-1185">Reference proteome</keyword>
<feature type="region of interest" description="Disordered" evidence="8">
    <location>
        <begin position="604"/>
        <end position="639"/>
    </location>
</feature>
<keyword evidence="6" id="KW-0998">Cell outer membrane</keyword>
<feature type="chain" id="PRO_5047421662" evidence="9">
    <location>
        <begin position="22"/>
        <end position="639"/>
    </location>
</feature>
<evidence type="ECO:0000256" key="5">
    <source>
        <dbReference type="ARBA" id="ARBA00023139"/>
    </source>
</evidence>
<comment type="caution">
    <text evidence="10">The sequence shown here is derived from an EMBL/GenBank/DDBJ whole genome shotgun (WGS) entry which is preliminary data.</text>
</comment>
<dbReference type="Proteomes" id="UP001596013">
    <property type="component" value="Unassembled WGS sequence"/>
</dbReference>
<feature type="signal peptide" evidence="9">
    <location>
        <begin position="1"/>
        <end position="21"/>
    </location>
</feature>
<dbReference type="SUPFAM" id="SSF53822">
    <property type="entry name" value="Periplasmic binding protein-like I"/>
    <property type="match status" value="1"/>
</dbReference>
<evidence type="ECO:0000256" key="2">
    <source>
        <dbReference type="ARBA" id="ARBA00022960"/>
    </source>
</evidence>
<keyword evidence="1 9" id="KW-0732">Signal</keyword>
<name>A0ABW0JNK6_9GAMM</name>
<proteinExistence type="predicted"/>
<keyword evidence="4" id="KW-0472">Membrane</keyword>
<dbReference type="RefSeq" id="WP_377305612.1">
    <property type="nucleotide sequence ID" value="NZ_JBHSMK010000008.1"/>
</dbReference>
<keyword evidence="5" id="KW-0564">Palmitate</keyword>
<dbReference type="Gene3D" id="3.40.50.2300">
    <property type="match status" value="2"/>
</dbReference>
<dbReference type="Gene3D" id="1.25.40.10">
    <property type="entry name" value="Tetratricopeptide repeat domain"/>
    <property type="match status" value="1"/>
</dbReference>
<dbReference type="Pfam" id="PF04348">
    <property type="entry name" value="LppC"/>
    <property type="match status" value="1"/>
</dbReference>
<sequence length="639" mass="67266">MRFMRLSRVAAIGLLFSLALAACVPMNAPRSAAEIAAAQSAEALARQGQFDQAAQAYLTLASQSSAHADSYRLLAAEAWRQEGQIERAAPTLASIKRQRLSGDEPLRLDLLQAELALSQHDAATALRLTTQPNVTVPAGMQMRLLELRARAMAASGDAWGAARTRVEMDDQLSGYDHTQNRQQVLDLLGKLGVAPLKQRAAAMKPGNRMLPWVNEALSRLGVVVAQAQPELQQPVGTLLPGADANVREGYKVPSQVALLLPGDGNYAAASASIREGFFAAYLDAGRNHAPRPSVRVYDSKGTADGAIKAYQQAVSNGARLVVGPLTRGEVAAVFGQGQLPVPVLALNHPDDRQLPSGDASEFGLLPETEGAQAADHMIERGLRRAYVMVSGDDFAQRAAGAFKAELDARGGELAGMVVLPAGATSYAGAIAGQHFPTSPLAPAPATSTDAPAAPVVSDSGDTGIFISMRPQQARLLIPQLRIAQVALPVVATSHVYEGSDDAAANRDLDGVEFCDAPWLFDAQPGLPNHGDMAARLPAASGSGARLFAFGMDAWSLVPYLDWLRAHPGSYMPGASGQLTADQFGRVRRVLIWAKFQDGLAHPLGGSLQMDDVPSSTPPATGTPSPGNDAPLESSQPDNH</sequence>
<evidence type="ECO:0000256" key="9">
    <source>
        <dbReference type="SAM" id="SignalP"/>
    </source>
</evidence>
<evidence type="ECO:0000256" key="1">
    <source>
        <dbReference type="ARBA" id="ARBA00022729"/>
    </source>
</evidence>
<accession>A0ABW0JNK6</accession>
<evidence type="ECO:0000313" key="11">
    <source>
        <dbReference type="Proteomes" id="UP001596013"/>
    </source>
</evidence>
<organism evidence="10 11">
    <name type="scientific">Rhodanobacter umsongensis</name>
    <dbReference type="NCBI Taxonomy" id="633153"/>
    <lineage>
        <taxon>Bacteria</taxon>
        <taxon>Pseudomonadati</taxon>
        <taxon>Pseudomonadota</taxon>
        <taxon>Gammaproteobacteria</taxon>
        <taxon>Lysobacterales</taxon>
        <taxon>Rhodanobacteraceae</taxon>
        <taxon>Rhodanobacter</taxon>
    </lineage>
</organism>
<protein>
    <submittedName>
        <fullName evidence="10">Penicillin-binding protein activator</fullName>
    </submittedName>
</protein>
<dbReference type="PROSITE" id="PS51257">
    <property type="entry name" value="PROKAR_LIPOPROTEIN"/>
    <property type="match status" value="1"/>
</dbReference>
<gene>
    <name evidence="10" type="ORF">ACFPME_12085</name>
</gene>
<evidence type="ECO:0000256" key="8">
    <source>
        <dbReference type="SAM" id="MobiDB-lite"/>
    </source>
</evidence>
<feature type="compositionally biased region" description="Low complexity" evidence="8">
    <location>
        <begin position="613"/>
        <end position="626"/>
    </location>
</feature>
<dbReference type="PANTHER" id="PTHR38038">
    <property type="entry name" value="PENICILLIN-BINDING PROTEIN ACTIVATOR LPOA"/>
    <property type="match status" value="1"/>
</dbReference>
<dbReference type="InterPro" id="IPR007443">
    <property type="entry name" value="LpoA"/>
</dbReference>
<reference evidence="11" key="1">
    <citation type="journal article" date="2019" name="Int. J. Syst. Evol. Microbiol.">
        <title>The Global Catalogue of Microorganisms (GCM) 10K type strain sequencing project: providing services to taxonomists for standard genome sequencing and annotation.</title>
        <authorList>
            <consortium name="The Broad Institute Genomics Platform"/>
            <consortium name="The Broad Institute Genome Sequencing Center for Infectious Disease"/>
            <person name="Wu L."/>
            <person name="Ma J."/>
        </authorList>
    </citation>
    <scope>NUCLEOTIDE SEQUENCE [LARGE SCALE GENOMIC DNA]</scope>
    <source>
        <strain evidence="11">JCM 17130</strain>
    </source>
</reference>
<evidence type="ECO:0000256" key="3">
    <source>
        <dbReference type="ARBA" id="ARBA00022984"/>
    </source>
</evidence>
<evidence type="ECO:0000256" key="7">
    <source>
        <dbReference type="ARBA" id="ARBA00023288"/>
    </source>
</evidence>
<keyword evidence="7" id="KW-0449">Lipoprotein</keyword>